<gene>
    <name evidence="3" type="ORF">LCGC14_0489860</name>
</gene>
<keyword evidence="1" id="KW-0472">Membrane</keyword>
<name>A0A0F9VFL7_9ZZZZ</name>
<feature type="domain" description="YdbS-like PH" evidence="2">
    <location>
        <begin position="67"/>
        <end position="139"/>
    </location>
</feature>
<dbReference type="EMBL" id="LAZR01000549">
    <property type="protein sequence ID" value="KKN64608.1"/>
    <property type="molecule type" value="Genomic_DNA"/>
</dbReference>
<evidence type="ECO:0000259" key="2">
    <source>
        <dbReference type="Pfam" id="PF03703"/>
    </source>
</evidence>
<proteinExistence type="predicted"/>
<accession>A0A0F9VFL7</accession>
<sequence>MNDIQPQETTVIEIPIQREQLQRYMFVRGALSLLLLSVMTYGIGFIVLVIYLVWYGKYWTRRWVPTLSYRVEGSVLHIEGGVFFRKSKAIPLERITDLVISEGPLMRRYGIRELRVQTAGRGQARLWAVESPEGVRQHILDSRRSGVAPR</sequence>
<dbReference type="AlphaFoldDB" id="A0A0F9VFL7"/>
<dbReference type="PANTHER" id="PTHR34473">
    <property type="entry name" value="UPF0699 TRANSMEMBRANE PROTEIN YDBS"/>
    <property type="match status" value="1"/>
</dbReference>
<dbReference type="Pfam" id="PF03703">
    <property type="entry name" value="bPH_2"/>
    <property type="match status" value="1"/>
</dbReference>
<feature type="transmembrane region" description="Helical" evidence="1">
    <location>
        <begin position="30"/>
        <end position="54"/>
    </location>
</feature>
<comment type="caution">
    <text evidence="3">The sequence shown here is derived from an EMBL/GenBank/DDBJ whole genome shotgun (WGS) entry which is preliminary data.</text>
</comment>
<reference evidence="3" key="1">
    <citation type="journal article" date="2015" name="Nature">
        <title>Complex archaea that bridge the gap between prokaryotes and eukaryotes.</title>
        <authorList>
            <person name="Spang A."/>
            <person name="Saw J.H."/>
            <person name="Jorgensen S.L."/>
            <person name="Zaremba-Niedzwiedzka K."/>
            <person name="Martijn J."/>
            <person name="Lind A.E."/>
            <person name="van Eijk R."/>
            <person name="Schleper C."/>
            <person name="Guy L."/>
            <person name="Ettema T.J."/>
        </authorList>
    </citation>
    <scope>NUCLEOTIDE SEQUENCE</scope>
</reference>
<keyword evidence="1" id="KW-0812">Transmembrane</keyword>
<dbReference type="InterPro" id="IPR005182">
    <property type="entry name" value="YdbS-like_PH"/>
</dbReference>
<organism evidence="3">
    <name type="scientific">marine sediment metagenome</name>
    <dbReference type="NCBI Taxonomy" id="412755"/>
    <lineage>
        <taxon>unclassified sequences</taxon>
        <taxon>metagenomes</taxon>
        <taxon>ecological metagenomes</taxon>
    </lineage>
</organism>
<evidence type="ECO:0000256" key="1">
    <source>
        <dbReference type="SAM" id="Phobius"/>
    </source>
</evidence>
<protein>
    <recommendedName>
        <fullName evidence="2">YdbS-like PH domain-containing protein</fullName>
    </recommendedName>
</protein>
<evidence type="ECO:0000313" key="3">
    <source>
        <dbReference type="EMBL" id="KKN64608.1"/>
    </source>
</evidence>
<keyword evidence="1" id="KW-1133">Transmembrane helix</keyword>
<dbReference type="PANTHER" id="PTHR34473:SF2">
    <property type="entry name" value="UPF0699 TRANSMEMBRANE PROTEIN YDBT"/>
    <property type="match status" value="1"/>
</dbReference>